<dbReference type="InterPro" id="IPR030395">
    <property type="entry name" value="GP_PDE_dom"/>
</dbReference>
<comment type="catalytic activity">
    <reaction evidence="6">
        <text>a sn-glycero-3-phosphodiester + H2O = an alcohol + sn-glycerol 3-phosphate + H(+)</text>
        <dbReference type="Rhea" id="RHEA:12969"/>
        <dbReference type="ChEBI" id="CHEBI:15377"/>
        <dbReference type="ChEBI" id="CHEBI:15378"/>
        <dbReference type="ChEBI" id="CHEBI:30879"/>
        <dbReference type="ChEBI" id="CHEBI:57597"/>
        <dbReference type="ChEBI" id="CHEBI:83408"/>
        <dbReference type="EC" id="3.1.4.46"/>
    </reaction>
</comment>
<name>A0ABW7GTC4_9BURK</name>
<dbReference type="EC" id="3.1.4.46" evidence="2"/>
<keyword evidence="5" id="KW-0378">Hydrolase</keyword>
<evidence type="ECO:0000256" key="4">
    <source>
        <dbReference type="ARBA" id="ARBA00022798"/>
    </source>
</evidence>
<dbReference type="SUPFAM" id="SSF51695">
    <property type="entry name" value="PLC-like phosphodiesterases"/>
    <property type="match status" value="1"/>
</dbReference>
<comment type="caution">
    <text evidence="8">The sequence shown here is derived from an EMBL/GenBank/DDBJ whole genome shotgun (WGS) entry which is preliminary data.</text>
</comment>
<evidence type="ECO:0000256" key="1">
    <source>
        <dbReference type="ARBA" id="ARBA00007277"/>
    </source>
</evidence>
<feature type="domain" description="GP-PDE" evidence="7">
    <location>
        <begin position="45"/>
        <end position="376"/>
    </location>
</feature>
<gene>
    <name evidence="8" type="ORF">ACG01O_00325</name>
</gene>
<keyword evidence="3" id="KW-0732">Signal</keyword>
<dbReference type="Gene3D" id="3.20.20.190">
    <property type="entry name" value="Phosphatidylinositol (PI) phosphodiesterase"/>
    <property type="match status" value="1"/>
</dbReference>
<dbReference type="Pfam" id="PF03009">
    <property type="entry name" value="GDPD"/>
    <property type="match status" value="1"/>
</dbReference>
<keyword evidence="4" id="KW-0319">Glycerol metabolism</keyword>
<proteinExistence type="inferred from homology"/>
<dbReference type="EMBL" id="JBIGIB010000001">
    <property type="protein sequence ID" value="MFG6465041.1"/>
    <property type="molecule type" value="Genomic_DNA"/>
</dbReference>
<comment type="similarity">
    <text evidence="1">Belongs to the glycerophosphoryl diester phosphodiesterase family.</text>
</comment>
<dbReference type="InterPro" id="IPR006311">
    <property type="entry name" value="TAT_signal"/>
</dbReference>
<dbReference type="PANTHER" id="PTHR43620">
    <property type="entry name" value="GLYCEROPHOSPHORYL DIESTER PHOSPHODIESTERASE"/>
    <property type="match status" value="1"/>
</dbReference>
<evidence type="ECO:0000256" key="5">
    <source>
        <dbReference type="ARBA" id="ARBA00022801"/>
    </source>
</evidence>
<protein>
    <recommendedName>
        <fullName evidence="2">glycerophosphodiester phosphodiesterase</fullName>
        <ecNumber evidence="2">3.1.4.46</ecNumber>
    </recommendedName>
</protein>
<evidence type="ECO:0000256" key="3">
    <source>
        <dbReference type="ARBA" id="ARBA00022729"/>
    </source>
</evidence>
<evidence type="ECO:0000259" key="7">
    <source>
        <dbReference type="PROSITE" id="PS51704"/>
    </source>
</evidence>
<reference evidence="8 9" key="1">
    <citation type="submission" date="2024-08" db="EMBL/GenBank/DDBJ databases">
        <authorList>
            <person name="Lu H."/>
        </authorList>
    </citation>
    <scope>NUCLEOTIDE SEQUENCE [LARGE SCALE GENOMIC DNA]</scope>
    <source>
        <strain evidence="8 9">BYS87W</strain>
    </source>
</reference>
<dbReference type="RefSeq" id="WP_394379868.1">
    <property type="nucleotide sequence ID" value="NZ_JBIGIB010000001.1"/>
</dbReference>
<accession>A0ABW7GTC4</accession>
<sequence length="377" mass="41008">MTAHAPLQHPARRTALQVGLALAGSLAQPWAGAQTEPRPARARKVEVLGHRGACALRPEHTLASYAQAIRDGADFVEPDLVCTKDGVLVARHENNLSETTDVVRHAAFASRRTRKTIDGNVEDGWFVEDFTLAELKRLRAIERIPQIRPGNTAYDGQFQVPTFEEIIEFVAAQSATVGRVIGLVPELKHSSYHAALGLALEDRFVHTVQAHHHTRTQPLIVQSFELANLKVLREKLGRREGLRLMQLVGAPNMPTADSVAAGKPQLFETVLTPQGLKALAGHVDVLAPPTRALIPWDAAQRQLPPTRLIADAHAAGLQVHTWTLRPENRFMAANFRSDAGENARHEAGAIAEARSFIAAGVDGFFADDPALARQAVG</sequence>
<evidence type="ECO:0000256" key="2">
    <source>
        <dbReference type="ARBA" id="ARBA00012247"/>
    </source>
</evidence>
<dbReference type="Proteomes" id="UP001606303">
    <property type="component" value="Unassembled WGS sequence"/>
</dbReference>
<dbReference type="PROSITE" id="PS51704">
    <property type="entry name" value="GP_PDE"/>
    <property type="match status" value="1"/>
</dbReference>
<dbReference type="InterPro" id="IPR017946">
    <property type="entry name" value="PLC-like_Pdiesterase_TIM-brl"/>
</dbReference>
<evidence type="ECO:0000313" key="8">
    <source>
        <dbReference type="EMBL" id="MFG6465041.1"/>
    </source>
</evidence>
<evidence type="ECO:0000256" key="6">
    <source>
        <dbReference type="ARBA" id="ARBA00047512"/>
    </source>
</evidence>
<organism evidence="8 9">
    <name type="scientific">Pelomonas baiyunensis</name>
    <dbReference type="NCBI Taxonomy" id="3299026"/>
    <lineage>
        <taxon>Bacteria</taxon>
        <taxon>Pseudomonadati</taxon>
        <taxon>Pseudomonadota</taxon>
        <taxon>Betaproteobacteria</taxon>
        <taxon>Burkholderiales</taxon>
        <taxon>Sphaerotilaceae</taxon>
        <taxon>Roseateles</taxon>
    </lineage>
</organism>
<dbReference type="PANTHER" id="PTHR43620:SF7">
    <property type="entry name" value="GLYCEROPHOSPHODIESTER PHOSPHODIESTERASE GDPD5-RELATED"/>
    <property type="match status" value="1"/>
</dbReference>
<dbReference type="PROSITE" id="PS51318">
    <property type="entry name" value="TAT"/>
    <property type="match status" value="1"/>
</dbReference>
<evidence type="ECO:0000313" key="9">
    <source>
        <dbReference type="Proteomes" id="UP001606303"/>
    </source>
</evidence>
<keyword evidence="9" id="KW-1185">Reference proteome</keyword>